<dbReference type="AlphaFoldDB" id="A0A654B0N3"/>
<organism evidence="1 2">
    <name type="scientific">Bacillus mycoides</name>
    <dbReference type="NCBI Taxonomy" id="1405"/>
    <lineage>
        <taxon>Bacteria</taxon>
        <taxon>Bacillati</taxon>
        <taxon>Bacillota</taxon>
        <taxon>Bacilli</taxon>
        <taxon>Bacillales</taxon>
        <taxon>Bacillaceae</taxon>
        <taxon>Bacillus</taxon>
        <taxon>Bacillus cereus group</taxon>
    </lineage>
</organism>
<dbReference type="Proteomes" id="UP000437562">
    <property type="component" value="Unassembled WGS sequence"/>
</dbReference>
<evidence type="ECO:0000313" key="2">
    <source>
        <dbReference type="Proteomes" id="UP000437562"/>
    </source>
</evidence>
<evidence type="ECO:0000313" key="1">
    <source>
        <dbReference type="EMBL" id="VXC73636.1"/>
    </source>
</evidence>
<dbReference type="EMBL" id="CABWMC010000032">
    <property type="protein sequence ID" value="VXC73636.1"/>
    <property type="molecule type" value="Genomic_DNA"/>
</dbReference>
<sequence length="52" mass="6397">MEVISAFSFRRKKLEIKSENELYVQNFESTYTSTVGLALFTRWRKKYFIRKR</sequence>
<gene>
    <name evidence="1" type="ORF">BACI71_70097</name>
</gene>
<reference evidence="1 2" key="1">
    <citation type="submission" date="2019-10" db="EMBL/GenBank/DDBJ databases">
        <authorList>
            <person name="Karimi E."/>
        </authorList>
    </citation>
    <scope>NUCLEOTIDE SEQUENCE [LARGE SCALE GENOMIC DNA]</scope>
    <source>
        <strain evidence="1">Bacillus sp. 71</strain>
    </source>
</reference>
<name>A0A654B0N3_BACMY</name>
<proteinExistence type="predicted"/>
<protein>
    <submittedName>
        <fullName evidence="1">Uncharacterized protein</fullName>
    </submittedName>
</protein>
<accession>A0A654B0N3</accession>